<keyword evidence="2" id="KW-1185">Reference proteome</keyword>
<reference evidence="2" key="1">
    <citation type="submission" date="2019-01" db="EMBL/GenBank/DDBJ databases">
        <title>Genomic analysis of Salicibibacter sp. NKC3-5.</title>
        <authorList>
            <person name="Oh Y.J."/>
        </authorList>
    </citation>
    <scope>NUCLEOTIDE SEQUENCE [LARGE SCALE GENOMIC DNA]</scope>
    <source>
        <strain evidence="2">NKC3-5</strain>
    </source>
</reference>
<name>A0A514LFU3_9BACI</name>
<dbReference type="KEGG" id="sale:EPH95_05610"/>
<dbReference type="EMBL" id="CP035485">
    <property type="protein sequence ID" value="QDI90718.1"/>
    <property type="molecule type" value="Genomic_DNA"/>
</dbReference>
<gene>
    <name evidence="1" type="ORF">EPH95_05610</name>
</gene>
<accession>A0A514LFU3</accession>
<dbReference type="Proteomes" id="UP000319756">
    <property type="component" value="Chromosome"/>
</dbReference>
<sequence>MSRNMMIVMALISACLIAVMVMITDFGNGESKDLSDNMDADESVSLDIDEVTDGKEEVHSSYDEGMLEDKVFDYEEKFSQNDYAGDTDAEDQVAFEKGSGNVLVSAPHTTTHERDGKVRDAEIYTGSIALLLQKYSDVHVIYNVYEGEDHNHVIGGEYKEKIGDIIEEKEIDLVVDIHGSDASRDFDLDIGTINGETVSAENVELLKYSFNNQDIHEVHENDTFSASGEGTITNHTWNQYNTEAMQLEIHRDYRDPRNDFDSYVQILKSLVFYVENADQ</sequence>
<dbReference type="PROSITE" id="PS51257">
    <property type="entry name" value="PROKAR_LIPOPROTEIN"/>
    <property type="match status" value="1"/>
</dbReference>
<evidence type="ECO:0000313" key="1">
    <source>
        <dbReference type="EMBL" id="QDI90718.1"/>
    </source>
</evidence>
<dbReference type="Gene3D" id="3.40.630.40">
    <property type="entry name" value="Zn-dependent exopeptidases"/>
    <property type="match status" value="1"/>
</dbReference>
<evidence type="ECO:0000313" key="2">
    <source>
        <dbReference type="Proteomes" id="UP000319756"/>
    </source>
</evidence>
<protein>
    <submittedName>
        <fullName evidence="1">Uncharacterized protein</fullName>
    </submittedName>
</protein>
<proteinExistence type="predicted"/>
<dbReference type="AlphaFoldDB" id="A0A514LFU3"/>
<organism evidence="1 2">
    <name type="scientific">Salicibibacter halophilus</name>
    <dbReference type="NCBI Taxonomy" id="2502791"/>
    <lineage>
        <taxon>Bacteria</taxon>
        <taxon>Bacillati</taxon>
        <taxon>Bacillota</taxon>
        <taxon>Bacilli</taxon>
        <taxon>Bacillales</taxon>
        <taxon>Bacillaceae</taxon>
        <taxon>Salicibibacter</taxon>
    </lineage>
</organism>